<reference evidence="7 8" key="1">
    <citation type="journal article" date="2004" name="Nature">
        <title>Genome evolution in yeasts.</title>
        <authorList>
            <consortium name="Genolevures"/>
            <person name="Dujon B."/>
            <person name="Sherman D."/>
            <person name="Fischer G."/>
            <person name="Durrens P."/>
            <person name="Casaregola S."/>
            <person name="Lafontaine I."/>
            <person name="de Montigny J."/>
            <person name="Marck C."/>
            <person name="Neuveglise C."/>
            <person name="Talla E."/>
            <person name="Goffard N."/>
            <person name="Frangeul L."/>
            <person name="Aigle M."/>
            <person name="Anthouard V."/>
            <person name="Babour A."/>
            <person name="Barbe V."/>
            <person name="Barnay S."/>
            <person name="Blanchin S."/>
            <person name="Beckerich J.M."/>
            <person name="Beyne E."/>
            <person name="Bleykasten C."/>
            <person name="Boisrame A."/>
            <person name="Boyer J."/>
            <person name="Cattolico L."/>
            <person name="Confanioleri F."/>
            <person name="de Daruvar A."/>
            <person name="Despons L."/>
            <person name="Fabre E."/>
            <person name="Fairhead C."/>
            <person name="Ferry-Dumazet H."/>
            <person name="Groppi A."/>
            <person name="Hantraye F."/>
            <person name="Hennequin C."/>
            <person name="Jauniaux N."/>
            <person name="Joyet P."/>
            <person name="Kachouri R."/>
            <person name="Kerrest A."/>
            <person name="Koszul R."/>
            <person name="Lemaire M."/>
            <person name="Lesur I."/>
            <person name="Ma L."/>
            <person name="Muller H."/>
            <person name="Nicaud J.M."/>
            <person name="Nikolski M."/>
            <person name="Oztas S."/>
            <person name="Ozier-Kalogeropoulos O."/>
            <person name="Pellenz S."/>
            <person name="Potier S."/>
            <person name="Richard G.F."/>
            <person name="Straub M.L."/>
            <person name="Suleau A."/>
            <person name="Swennene D."/>
            <person name="Tekaia F."/>
            <person name="Wesolowski-Louvel M."/>
            <person name="Westhof E."/>
            <person name="Wirth B."/>
            <person name="Zeniou-Meyer M."/>
            <person name="Zivanovic I."/>
            <person name="Bolotin-Fukuhara M."/>
            <person name="Thierry A."/>
            <person name="Bouchier C."/>
            <person name="Caudron B."/>
            <person name="Scarpelli C."/>
            <person name="Gaillardin C."/>
            <person name="Weissenbach J."/>
            <person name="Wincker P."/>
            <person name="Souciet J.L."/>
        </authorList>
    </citation>
    <scope>NUCLEOTIDE SEQUENCE [LARGE SCALE GENOMIC DNA]</scope>
    <source>
        <strain evidence="8">ATCC 36239 / CBS 767 / BCRC 21394 / JCM 1990 / NBRC 0083 / IGC 2968</strain>
    </source>
</reference>
<accession>Q6BJA1</accession>
<keyword evidence="3" id="KW-0508">mRNA splicing</keyword>
<dbReference type="Gene3D" id="3.30.70.330">
    <property type="match status" value="3"/>
</dbReference>
<evidence type="ECO:0000313" key="8">
    <source>
        <dbReference type="Proteomes" id="UP000000599"/>
    </source>
</evidence>
<dbReference type="EMBL" id="CR382139">
    <property type="protein sequence ID" value="CAG90172.2"/>
    <property type="molecule type" value="Genomic_DNA"/>
</dbReference>
<dbReference type="FunFam" id="3.30.70.330:FF:000097">
    <property type="entry name" value="U2 snRNP auxiliary factor large subunit"/>
    <property type="match status" value="1"/>
</dbReference>
<feature type="domain" description="RRM" evidence="6">
    <location>
        <begin position="537"/>
        <end position="628"/>
    </location>
</feature>
<feature type="compositionally biased region" description="Basic and acidic residues" evidence="5">
    <location>
        <begin position="18"/>
        <end position="115"/>
    </location>
</feature>
<evidence type="ECO:0000256" key="3">
    <source>
        <dbReference type="ARBA" id="ARBA00023187"/>
    </source>
</evidence>
<feature type="compositionally biased region" description="Basic and acidic residues" evidence="5">
    <location>
        <begin position="126"/>
        <end position="153"/>
    </location>
</feature>
<dbReference type="eggNOG" id="KOG0120">
    <property type="taxonomic scope" value="Eukaryota"/>
</dbReference>
<evidence type="ECO:0000256" key="5">
    <source>
        <dbReference type="SAM" id="MobiDB-lite"/>
    </source>
</evidence>
<sequence length="636" mass="73099">MNNNNHRPSSSGTYSGRDSYRTSRRENNGGYEYQDRARERARDSPYGERSVPEYERRSGNDRYDDRRGGNDRYDDRRGGNNRYDDRRGGNEKYDDRRSGNDRYDDRRGGNDRYGDRGNGNYRPSRPSHDTRNERYNNNRYYRDRGGDRDDRGDSSLTYKPRYDDRQQTGRQRVPTQDSKPKLTKEEEIERCEKKLANLQKVPNIEDITIIDSKWGVKPKGFENVTAQRAKLSGLFPLPGYPRPVDFTKLEGVARDRLLNSNDILNGSSKIDPIDSRNSSILFIKNINFGIIDYLKVTEYFNKFLSQIDIPETTLNNVESKRKTKDDQNLIIEFKNNTCATIAMALNSRKLSFNEMKLVKNDDEGNPIHQIGQDTGDDIVLDISRPGEYVVQCLPPYSEIKEDEIEESVTDSPRKITVLVPSTLDETELIKNIKEVGTIKGFQMLREIGTKKSLGIAFLEFYIDPTKYQKTINAIPVIQTLVEDLKQSSFIEDAFFSCIIPDHTSIQDCPIDLSTLKKLVKNEHVTTHPSSRVIQLINIVTAKDLMDDASFKFIQKDIQQEVSKFGNLKTIKIPRPANDYTPGISQFTQPGLGKIYIEFDDEETALNAIMGLAGRMYNDRTVLCSFYDYDDFKNGLL</sequence>
<name>Q6BJA1_DEBHA</name>
<dbReference type="OrthoDB" id="10266058at2759"/>
<dbReference type="GO" id="GO:0006397">
    <property type="term" value="P:mRNA processing"/>
    <property type="evidence" value="ECO:0007669"/>
    <property type="project" value="UniProtKB-KW"/>
</dbReference>
<proteinExistence type="predicted"/>
<dbReference type="VEuPathDB" id="FungiDB:DEHA2G04004g"/>
<dbReference type="HOGENOM" id="CLU_025739_0_0_1"/>
<dbReference type="GO" id="GO:0008380">
    <property type="term" value="P:RNA splicing"/>
    <property type="evidence" value="ECO:0007669"/>
    <property type="project" value="UniProtKB-KW"/>
</dbReference>
<dbReference type="PROSITE" id="PS50102">
    <property type="entry name" value="RRM"/>
    <property type="match status" value="1"/>
</dbReference>
<dbReference type="InterPro" id="IPR012677">
    <property type="entry name" value="Nucleotide-bd_a/b_plait_sf"/>
</dbReference>
<evidence type="ECO:0000256" key="4">
    <source>
        <dbReference type="PROSITE-ProRule" id="PRU00176"/>
    </source>
</evidence>
<keyword evidence="2 4" id="KW-0694">RNA-binding</keyword>
<feature type="compositionally biased region" description="Polar residues" evidence="5">
    <location>
        <begin position="1"/>
        <end position="16"/>
    </location>
</feature>
<evidence type="ECO:0000256" key="2">
    <source>
        <dbReference type="ARBA" id="ARBA00022884"/>
    </source>
</evidence>
<feature type="compositionally biased region" description="Polar residues" evidence="5">
    <location>
        <begin position="168"/>
        <end position="177"/>
    </location>
</feature>
<keyword evidence="8" id="KW-1185">Reference proteome</keyword>
<evidence type="ECO:0000313" key="7">
    <source>
        <dbReference type="EMBL" id="CAG90172.2"/>
    </source>
</evidence>
<organism evidence="7 8">
    <name type="scientific">Debaryomyces hansenii (strain ATCC 36239 / CBS 767 / BCRC 21394 / JCM 1990 / NBRC 0083 / IGC 2968)</name>
    <name type="common">Yeast</name>
    <name type="synonym">Torulaspora hansenii</name>
    <dbReference type="NCBI Taxonomy" id="284592"/>
    <lineage>
        <taxon>Eukaryota</taxon>
        <taxon>Fungi</taxon>
        <taxon>Dikarya</taxon>
        <taxon>Ascomycota</taxon>
        <taxon>Saccharomycotina</taxon>
        <taxon>Pichiomycetes</taxon>
        <taxon>Debaryomycetaceae</taxon>
        <taxon>Debaryomyces</taxon>
    </lineage>
</organism>
<keyword evidence="1" id="KW-0507">mRNA processing</keyword>
<gene>
    <name evidence="7" type="ordered locus">DEHA2G04004g</name>
</gene>
<dbReference type="InterPro" id="IPR000504">
    <property type="entry name" value="RRM_dom"/>
</dbReference>
<evidence type="ECO:0000259" key="6">
    <source>
        <dbReference type="PROSITE" id="PS50102"/>
    </source>
</evidence>
<dbReference type="SUPFAM" id="SSF54928">
    <property type="entry name" value="RNA-binding domain, RBD"/>
    <property type="match status" value="1"/>
</dbReference>
<dbReference type="GeneID" id="2904592"/>
<dbReference type="KEGG" id="dha:DEHA2G04004g"/>
<dbReference type="OMA" id="MTQWDIK"/>
<dbReference type="PANTHER" id="PTHR23139">
    <property type="entry name" value="RNA-BINDING PROTEIN"/>
    <property type="match status" value="1"/>
</dbReference>
<dbReference type="InParanoid" id="Q6BJA1"/>
<dbReference type="InterPro" id="IPR035979">
    <property type="entry name" value="RBD_domain_sf"/>
</dbReference>
<dbReference type="Proteomes" id="UP000000599">
    <property type="component" value="Chromosome G"/>
</dbReference>
<dbReference type="STRING" id="284592.Q6BJA1"/>
<feature type="region of interest" description="Disordered" evidence="5">
    <location>
        <begin position="1"/>
        <end position="186"/>
    </location>
</feature>
<protein>
    <submittedName>
        <fullName evidence="7">DEHA2G04004p</fullName>
    </submittedName>
</protein>
<dbReference type="RefSeq" id="XP_461720.2">
    <property type="nucleotide sequence ID" value="XM_461720.1"/>
</dbReference>
<dbReference type="GO" id="GO:0003723">
    <property type="term" value="F:RNA binding"/>
    <property type="evidence" value="ECO:0007669"/>
    <property type="project" value="UniProtKB-UniRule"/>
</dbReference>
<dbReference type="CDD" id="cd12232">
    <property type="entry name" value="RRM3_U2AF65"/>
    <property type="match status" value="1"/>
</dbReference>
<evidence type="ECO:0000256" key="1">
    <source>
        <dbReference type="ARBA" id="ARBA00022664"/>
    </source>
</evidence>
<dbReference type="AlphaFoldDB" id="Q6BJA1"/>